<sequence length="359" mass="39704">MEEKIFANALNHVPEFGPKTLGRVRAHFGSFKKAWQSQISRYSEIPQIEKKSFASLEKIKKELNPESEFSKLEKEGVHVLLRDELPLTLRETPAPPEVLYVKGALPEENLNYLGVVGTRRYSTYGREACINILEDLRGKNFVIVSGLAKGIDSFSHESALKHNMKTIAVLGSGLSPSVLFPKENKRLAEKIADGGGAVISEYPYEMKANVNTFPQRNRIIAGLSKAVWVVEAKERSGALITTKYALDYNREVLALPGSVFQENSKGPNGLIKQGATPVTSAVDILHIFGIESENSLPAEPQDLSDDEKKILDAIKEPILKEELIQRLGLSASKIIPTLTLLEMKGVIRDSGGEIFRIKI</sequence>
<dbReference type="Pfam" id="PF17782">
    <property type="entry name" value="WHD_DprA"/>
    <property type="match status" value="1"/>
</dbReference>
<feature type="domain" description="Smf/DprA SLOG" evidence="2">
    <location>
        <begin position="82"/>
        <end position="286"/>
    </location>
</feature>
<organism evidence="4 5">
    <name type="scientific">Candidatus Giovannonibacteria bacterium RIFCSPLOWO2_01_FULL_46_13</name>
    <dbReference type="NCBI Taxonomy" id="1798352"/>
    <lineage>
        <taxon>Bacteria</taxon>
        <taxon>Candidatus Giovannoniibacteriota</taxon>
    </lineage>
</organism>
<name>A0A1F5X3T9_9BACT</name>
<dbReference type="PANTHER" id="PTHR43022">
    <property type="entry name" value="PROTEIN SMF"/>
    <property type="match status" value="1"/>
</dbReference>
<dbReference type="Gene3D" id="1.10.10.10">
    <property type="entry name" value="Winged helix-like DNA-binding domain superfamily/Winged helix DNA-binding domain"/>
    <property type="match status" value="1"/>
</dbReference>
<dbReference type="GO" id="GO:0009294">
    <property type="term" value="P:DNA-mediated transformation"/>
    <property type="evidence" value="ECO:0007669"/>
    <property type="project" value="InterPro"/>
</dbReference>
<proteinExistence type="inferred from homology"/>
<evidence type="ECO:0000313" key="5">
    <source>
        <dbReference type="Proteomes" id="UP000178684"/>
    </source>
</evidence>
<evidence type="ECO:0000259" key="2">
    <source>
        <dbReference type="Pfam" id="PF02481"/>
    </source>
</evidence>
<dbReference type="Gene3D" id="3.40.50.450">
    <property type="match status" value="1"/>
</dbReference>
<dbReference type="PANTHER" id="PTHR43022:SF1">
    <property type="entry name" value="PROTEIN SMF"/>
    <property type="match status" value="1"/>
</dbReference>
<dbReference type="Proteomes" id="UP000178684">
    <property type="component" value="Unassembled WGS sequence"/>
</dbReference>
<dbReference type="InterPro" id="IPR036388">
    <property type="entry name" value="WH-like_DNA-bd_sf"/>
</dbReference>
<feature type="domain" description="DprA winged helix" evidence="3">
    <location>
        <begin position="297"/>
        <end position="352"/>
    </location>
</feature>
<dbReference type="NCBIfam" id="TIGR00732">
    <property type="entry name" value="dprA"/>
    <property type="match status" value="1"/>
</dbReference>
<reference evidence="4 5" key="1">
    <citation type="journal article" date="2016" name="Nat. Commun.">
        <title>Thousands of microbial genomes shed light on interconnected biogeochemical processes in an aquifer system.</title>
        <authorList>
            <person name="Anantharaman K."/>
            <person name="Brown C.T."/>
            <person name="Hug L.A."/>
            <person name="Sharon I."/>
            <person name="Castelle C.J."/>
            <person name="Probst A.J."/>
            <person name="Thomas B.C."/>
            <person name="Singh A."/>
            <person name="Wilkins M.J."/>
            <person name="Karaoz U."/>
            <person name="Brodie E.L."/>
            <person name="Williams K.H."/>
            <person name="Hubbard S.S."/>
            <person name="Banfield J.F."/>
        </authorList>
    </citation>
    <scope>NUCLEOTIDE SEQUENCE [LARGE SCALE GENOMIC DNA]</scope>
</reference>
<dbReference type="SUPFAM" id="SSF102405">
    <property type="entry name" value="MCP/YpsA-like"/>
    <property type="match status" value="1"/>
</dbReference>
<dbReference type="AlphaFoldDB" id="A0A1F5X3T9"/>
<comment type="similarity">
    <text evidence="1">Belongs to the DprA/Smf family.</text>
</comment>
<dbReference type="EMBL" id="MFIE01000017">
    <property type="protein sequence ID" value="OGF82547.1"/>
    <property type="molecule type" value="Genomic_DNA"/>
</dbReference>
<dbReference type="InterPro" id="IPR041614">
    <property type="entry name" value="DprA_WH"/>
</dbReference>
<evidence type="ECO:0000259" key="3">
    <source>
        <dbReference type="Pfam" id="PF17782"/>
    </source>
</evidence>
<dbReference type="InterPro" id="IPR057666">
    <property type="entry name" value="DrpA_SLOG"/>
</dbReference>
<protein>
    <submittedName>
        <fullName evidence="4">DNA protecting protein DprA</fullName>
    </submittedName>
</protein>
<evidence type="ECO:0000313" key="4">
    <source>
        <dbReference type="EMBL" id="OGF82547.1"/>
    </source>
</evidence>
<dbReference type="InterPro" id="IPR003488">
    <property type="entry name" value="DprA"/>
</dbReference>
<dbReference type="Pfam" id="PF02481">
    <property type="entry name" value="DNA_processg_A"/>
    <property type="match status" value="1"/>
</dbReference>
<comment type="caution">
    <text evidence="4">The sequence shown here is derived from an EMBL/GenBank/DDBJ whole genome shotgun (WGS) entry which is preliminary data.</text>
</comment>
<accession>A0A1F5X3T9</accession>
<evidence type="ECO:0000256" key="1">
    <source>
        <dbReference type="ARBA" id="ARBA00006525"/>
    </source>
</evidence>
<gene>
    <name evidence="4" type="ORF">A3B18_01080</name>
</gene>